<evidence type="ECO:0000313" key="1">
    <source>
        <dbReference type="EMBL" id="QHT11139.1"/>
    </source>
</evidence>
<reference evidence="1" key="1">
    <citation type="journal article" date="2020" name="Nature">
        <title>Giant virus diversity and host interactions through global metagenomics.</title>
        <authorList>
            <person name="Schulz F."/>
            <person name="Roux S."/>
            <person name="Paez-Espino D."/>
            <person name="Jungbluth S."/>
            <person name="Walsh D.A."/>
            <person name="Denef V.J."/>
            <person name="McMahon K.D."/>
            <person name="Konstantinidis K.T."/>
            <person name="Eloe-Fadrosh E.A."/>
            <person name="Kyrpides N.C."/>
            <person name="Woyke T."/>
        </authorList>
    </citation>
    <scope>NUCLEOTIDE SEQUENCE</scope>
    <source>
        <strain evidence="1">GVMAG-M-3300023174-111</strain>
    </source>
</reference>
<protein>
    <submittedName>
        <fullName evidence="1">Uncharacterized protein</fullName>
    </submittedName>
</protein>
<proteinExistence type="predicted"/>
<sequence>MQNSIFIHAAILDKCKIRLLQYVDYIKASGLLEKVDNIFICFIGKGDIPINNDDLLGYNRNKIKLIKLSDNVQEYEVPTLQFLYDFCKNNKDSNVLYLHTKNVGKEINLCIEDQIEYMLHFLITKWENCFDKLIEFDSCGVDLREEPTLHYSGNFWWATSSYIATLPSPNEFNNLEKYPNKLNSIRHNQEFWICFRKNKKHCSLWDCGINCYERHMHRYSKDLYSNF</sequence>
<accession>A0A6C0D5G3</accession>
<dbReference type="AlphaFoldDB" id="A0A6C0D5G3"/>
<name>A0A6C0D5G3_9ZZZZ</name>
<dbReference type="EMBL" id="MN739531">
    <property type="protein sequence ID" value="QHT11139.1"/>
    <property type="molecule type" value="Genomic_DNA"/>
</dbReference>
<organism evidence="1">
    <name type="scientific">viral metagenome</name>
    <dbReference type="NCBI Taxonomy" id="1070528"/>
    <lineage>
        <taxon>unclassified sequences</taxon>
        <taxon>metagenomes</taxon>
        <taxon>organismal metagenomes</taxon>
    </lineage>
</organism>